<keyword evidence="8" id="KW-1185">Reference proteome</keyword>
<keyword evidence="3" id="KW-0808">Transferase</keyword>
<dbReference type="OrthoDB" id="1710516at2759"/>
<sequence>MLSRAAGDASEEALDRLPTSATCINLLKLPPYRRAAGDAPEEALDRLPTSATCINFLKLPPYRRFKANTSNARGLGNWDSLSHLFLNTSNAGGLGNWDSLSHLVLNSTRTTYPVFYTADSTVTILKDTLRPIQGVSMFREVQGQVTLQFGGAAGQLSG</sequence>
<evidence type="ECO:0000256" key="4">
    <source>
        <dbReference type="ARBA" id="ARBA00022786"/>
    </source>
</evidence>
<dbReference type="GO" id="GO:0061630">
    <property type="term" value="F:ubiquitin protein ligase activity"/>
    <property type="evidence" value="ECO:0007669"/>
    <property type="project" value="UniProtKB-EC"/>
</dbReference>
<feature type="domain" description="HECT" evidence="6">
    <location>
        <begin position="1"/>
        <end position="32"/>
    </location>
</feature>
<comment type="catalytic activity">
    <reaction evidence="1">
        <text>S-ubiquitinyl-[E2 ubiquitin-conjugating enzyme]-L-cysteine + [acceptor protein]-L-lysine = [E2 ubiquitin-conjugating enzyme]-L-cysteine + N(6)-ubiquitinyl-[acceptor protein]-L-lysine.</text>
        <dbReference type="EC" id="2.3.2.26"/>
    </reaction>
</comment>
<dbReference type="GO" id="GO:0006511">
    <property type="term" value="P:ubiquitin-dependent protein catabolic process"/>
    <property type="evidence" value="ECO:0007669"/>
    <property type="project" value="TreeGrafter"/>
</dbReference>
<comment type="caution">
    <text evidence="7">The sequence shown here is derived from an EMBL/GenBank/DDBJ whole genome shotgun (WGS) entry which is preliminary data.</text>
</comment>
<dbReference type="STRING" id="56857.A0A200R1W4"/>
<evidence type="ECO:0000256" key="5">
    <source>
        <dbReference type="PROSITE-ProRule" id="PRU00104"/>
    </source>
</evidence>
<feature type="active site" description="Glycyl thioester intermediate" evidence="5">
    <location>
        <position position="23"/>
    </location>
</feature>
<gene>
    <name evidence="7" type="ORF">BVC80_1543g157</name>
</gene>
<dbReference type="GO" id="GO:0000209">
    <property type="term" value="P:protein polyubiquitination"/>
    <property type="evidence" value="ECO:0007669"/>
    <property type="project" value="InterPro"/>
</dbReference>
<dbReference type="EMBL" id="MVGT01000481">
    <property type="protein sequence ID" value="OVA16713.1"/>
    <property type="molecule type" value="Genomic_DNA"/>
</dbReference>
<name>A0A200R1W4_MACCD</name>
<evidence type="ECO:0000256" key="2">
    <source>
        <dbReference type="ARBA" id="ARBA00012485"/>
    </source>
</evidence>
<evidence type="ECO:0000256" key="3">
    <source>
        <dbReference type="ARBA" id="ARBA00022679"/>
    </source>
</evidence>
<dbReference type="PROSITE" id="PS50237">
    <property type="entry name" value="HECT"/>
    <property type="match status" value="2"/>
</dbReference>
<evidence type="ECO:0000313" key="8">
    <source>
        <dbReference type="Proteomes" id="UP000195402"/>
    </source>
</evidence>
<dbReference type="PANTHER" id="PTHR45700:SF6">
    <property type="entry name" value="E3 UBIQUITIN-PROTEIN LIGASE UPL6"/>
    <property type="match status" value="1"/>
</dbReference>
<accession>A0A200R1W4</accession>
<dbReference type="InParanoid" id="A0A200R1W4"/>
<feature type="domain" description="HECT" evidence="6">
    <location>
        <begin position="45"/>
        <end position="62"/>
    </location>
</feature>
<evidence type="ECO:0000256" key="1">
    <source>
        <dbReference type="ARBA" id="ARBA00000885"/>
    </source>
</evidence>
<dbReference type="SUPFAM" id="SSF56204">
    <property type="entry name" value="Hect, E3 ligase catalytic domain"/>
    <property type="match status" value="2"/>
</dbReference>
<dbReference type="Proteomes" id="UP000195402">
    <property type="component" value="Unassembled WGS sequence"/>
</dbReference>
<protein>
    <recommendedName>
        <fullName evidence="2">HECT-type E3 ubiquitin transferase</fullName>
        <ecNumber evidence="2">2.3.2.26</ecNumber>
    </recommendedName>
</protein>
<dbReference type="InterPro" id="IPR000569">
    <property type="entry name" value="HECT_dom"/>
</dbReference>
<feature type="active site" description="Glycyl thioester intermediate" evidence="5">
    <location>
        <position position="53"/>
    </location>
</feature>
<dbReference type="EC" id="2.3.2.26" evidence="2"/>
<dbReference type="InterPro" id="IPR035983">
    <property type="entry name" value="Hect_E3_ubiquitin_ligase"/>
</dbReference>
<organism evidence="7 8">
    <name type="scientific">Macleaya cordata</name>
    <name type="common">Five-seeded plume-poppy</name>
    <name type="synonym">Bocconia cordata</name>
    <dbReference type="NCBI Taxonomy" id="56857"/>
    <lineage>
        <taxon>Eukaryota</taxon>
        <taxon>Viridiplantae</taxon>
        <taxon>Streptophyta</taxon>
        <taxon>Embryophyta</taxon>
        <taxon>Tracheophyta</taxon>
        <taxon>Spermatophyta</taxon>
        <taxon>Magnoliopsida</taxon>
        <taxon>Ranunculales</taxon>
        <taxon>Papaveraceae</taxon>
        <taxon>Papaveroideae</taxon>
        <taxon>Macleaya</taxon>
    </lineage>
</organism>
<dbReference type="AlphaFoldDB" id="A0A200R1W4"/>
<dbReference type="PANTHER" id="PTHR45700">
    <property type="entry name" value="UBIQUITIN-PROTEIN LIGASE E3C"/>
    <property type="match status" value="1"/>
</dbReference>
<keyword evidence="4 5" id="KW-0833">Ubl conjugation pathway</keyword>
<proteinExistence type="predicted"/>
<evidence type="ECO:0000313" key="7">
    <source>
        <dbReference type="EMBL" id="OVA16713.1"/>
    </source>
</evidence>
<reference evidence="7 8" key="1">
    <citation type="journal article" date="2017" name="Mol. Plant">
        <title>The Genome of Medicinal Plant Macleaya cordata Provides New Insights into Benzylisoquinoline Alkaloids Metabolism.</title>
        <authorList>
            <person name="Liu X."/>
            <person name="Liu Y."/>
            <person name="Huang P."/>
            <person name="Ma Y."/>
            <person name="Qing Z."/>
            <person name="Tang Q."/>
            <person name="Cao H."/>
            <person name="Cheng P."/>
            <person name="Zheng Y."/>
            <person name="Yuan Z."/>
            <person name="Zhou Y."/>
            <person name="Liu J."/>
            <person name="Tang Z."/>
            <person name="Zhuo Y."/>
            <person name="Zhang Y."/>
            <person name="Yu L."/>
            <person name="Huang J."/>
            <person name="Yang P."/>
            <person name="Peng Q."/>
            <person name="Zhang J."/>
            <person name="Jiang W."/>
            <person name="Zhang Z."/>
            <person name="Lin K."/>
            <person name="Ro D.K."/>
            <person name="Chen X."/>
            <person name="Xiong X."/>
            <person name="Shang Y."/>
            <person name="Huang S."/>
            <person name="Zeng J."/>
        </authorList>
    </citation>
    <scope>NUCLEOTIDE SEQUENCE [LARGE SCALE GENOMIC DNA]</scope>
    <source>
        <strain evidence="8">cv. BLH2017</strain>
        <tissue evidence="7">Root</tissue>
    </source>
</reference>
<dbReference type="InterPro" id="IPR044611">
    <property type="entry name" value="E3A/B/C-like"/>
</dbReference>
<evidence type="ECO:0000259" key="6">
    <source>
        <dbReference type="PROSITE" id="PS50237"/>
    </source>
</evidence>